<gene>
    <name evidence="1" type="ORF">MAR_001241</name>
</gene>
<name>A0ABY7FFA1_MYAAR</name>
<protein>
    <submittedName>
        <fullName evidence="1">Uncharacterized protein</fullName>
    </submittedName>
</protein>
<evidence type="ECO:0000313" key="2">
    <source>
        <dbReference type="Proteomes" id="UP001164746"/>
    </source>
</evidence>
<proteinExistence type="predicted"/>
<reference evidence="1" key="1">
    <citation type="submission" date="2022-11" db="EMBL/GenBank/DDBJ databases">
        <title>Centuries of genome instability and evolution in soft-shell clam transmissible cancer (bioRxiv).</title>
        <authorList>
            <person name="Hart S.F.M."/>
            <person name="Yonemitsu M.A."/>
            <person name="Giersch R.M."/>
            <person name="Beal B.F."/>
            <person name="Arriagada G."/>
            <person name="Davis B.W."/>
            <person name="Ostrander E.A."/>
            <person name="Goff S.P."/>
            <person name="Metzger M.J."/>
        </authorList>
    </citation>
    <scope>NUCLEOTIDE SEQUENCE</scope>
    <source>
        <strain evidence="1">MELC-2E11</strain>
        <tissue evidence="1">Siphon/mantle</tissue>
    </source>
</reference>
<dbReference type="EMBL" id="CP111022">
    <property type="protein sequence ID" value="WAR19403.1"/>
    <property type="molecule type" value="Genomic_DNA"/>
</dbReference>
<accession>A0ABY7FFA1</accession>
<evidence type="ECO:0000313" key="1">
    <source>
        <dbReference type="EMBL" id="WAR19403.1"/>
    </source>
</evidence>
<keyword evidence="2" id="KW-1185">Reference proteome</keyword>
<dbReference type="Proteomes" id="UP001164746">
    <property type="component" value="Chromosome 11"/>
</dbReference>
<organism evidence="1 2">
    <name type="scientific">Mya arenaria</name>
    <name type="common">Soft-shell clam</name>
    <dbReference type="NCBI Taxonomy" id="6604"/>
    <lineage>
        <taxon>Eukaryota</taxon>
        <taxon>Metazoa</taxon>
        <taxon>Spiralia</taxon>
        <taxon>Lophotrochozoa</taxon>
        <taxon>Mollusca</taxon>
        <taxon>Bivalvia</taxon>
        <taxon>Autobranchia</taxon>
        <taxon>Heteroconchia</taxon>
        <taxon>Euheterodonta</taxon>
        <taxon>Imparidentia</taxon>
        <taxon>Neoheterodontei</taxon>
        <taxon>Myida</taxon>
        <taxon>Myoidea</taxon>
        <taxon>Myidae</taxon>
        <taxon>Mya</taxon>
    </lineage>
</organism>
<sequence>MIPKLIPQKNLVEPLLHKSWNDSEGDDGAGTLKVKGSHLTVDRGLQKSSYINQLMEVCLLYEGDGKKVKHRRGVVEREHSNKVKYGLEKVHF</sequence>